<dbReference type="STRING" id="3760.A0A251NR05"/>
<dbReference type="InterPro" id="IPR006607">
    <property type="entry name" value="DM15"/>
</dbReference>
<feature type="region of interest" description="Disordered" evidence="3">
    <location>
        <begin position="386"/>
        <end position="429"/>
    </location>
</feature>
<evidence type="ECO:0000259" key="4">
    <source>
        <dbReference type="PROSITE" id="PS50961"/>
    </source>
</evidence>
<gene>
    <name evidence="5" type="ORF">PRUPE_6G155800</name>
</gene>
<dbReference type="PANTHER" id="PTHR22792:SF101">
    <property type="entry name" value="LA-RELATED PROTEIN 1A"/>
    <property type="match status" value="1"/>
</dbReference>
<evidence type="ECO:0000313" key="5">
    <source>
        <dbReference type="EMBL" id="ONI01723.1"/>
    </source>
</evidence>
<dbReference type="GO" id="GO:0000339">
    <property type="term" value="F:RNA cap binding"/>
    <property type="evidence" value="ECO:0007669"/>
    <property type="project" value="InterPro"/>
</dbReference>
<name>A0A251NR05_PRUPE</name>
<dbReference type="GO" id="GO:0048255">
    <property type="term" value="P:mRNA stabilization"/>
    <property type="evidence" value="ECO:0007669"/>
    <property type="project" value="InterPro"/>
</dbReference>
<feature type="region of interest" description="Disordered" evidence="3">
    <location>
        <begin position="1"/>
        <end position="121"/>
    </location>
</feature>
<evidence type="ECO:0000313" key="6">
    <source>
        <dbReference type="Proteomes" id="UP000006882"/>
    </source>
</evidence>
<feature type="compositionally biased region" description="Polar residues" evidence="3">
    <location>
        <begin position="80"/>
        <end position="93"/>
    </location>
</feature>
<dbReference type="SMART" id="SM00684">
    <property type="entry name" value="DM15"/>
    <property type="match status" value="3"/>
</dbReference>
<dbReference type="InterPro" id="IPR036388">
    <property type="entry name" value="WH-like_DNA-bd_sf"/>
</dbReference>
<dbReference type="Pfam" id="PF05383">
    <property type="entry name" value="La"/>
    <property type="match status" value="1"/>
</dbReference>
<accession>A0A251NR05</accession>
<organism evidence="5 6">
    <name type="scientific">Prunus persica</name>
    <name type="common">Peach</name>
    <name type="synonym">Amygdalus persica</name>
    <dbReference type="NCBI Taxonomy" id="3760"/>
    <lineage>
        <taxon>Eukaryota</taxon>
        <taxon>Viridiplantae</taxon>
        <taxon>Streptophyta</taxon>
        <taxon>Embryophyta</taxon>
        <taxon>Tracheophyta</taxon>
        <taxon>Spermatophyta</taxon>
        <taxon>Magnoliopsida</taxon>
        <taxon>eudicotyledons</taxon>
        <taxon>Gunneridae</taxon>
        <taxon>Pentapetalae</taxon>
        <taxon>rosids</taxon>
        <taxon>fabids</taxon>
        <taxon>Rosales</taxon>
        <taxon>Rosaceae</taxon>
        <taxon>Amygdaloideae</taxon>
        <taxon>Amygdaleae</taxon>
        <taxon>Prunus</taxon>
    </lineage>
</organism>
<dbReference type="InterPro" id="IPR045180">
    <property type="entry name" value="La_dom_prot"/>
</dbReference>
<dbReference type="CDD" id="cd07323">
    <property type="entry name" value="LAM"/>
    <property type="match status" value="1"/>
</dbReference>
<dbReference type="SMR" id="A0A251NR05"/>
<keyword evidence="6" id="KW-1185">Reference proteome</keyword>
<dbReference type="InterPro" id="IPR006630">
    <property type="entry name" value="La_HTH"/>
</dbReference>
<sequence>MVMAENEAGDDQRDLNVNGGGPKSPWKTPVTVDAKAAEDAPVMGAESWPALADAHRPKNTDAAAKPPAAEPSPLPPQGFVMQQKSNGSGNSNASHKHSSSQYHQKGPRRNPNAAPPFPVPLPYHQPPLPPVFHTMVQHPHIAASGYAYQPYPGPIPSVENHIAKSGCETPVQAFVQPVQPQPRGNPNAYSANFSTRRPNLPEPGGHWNHTWNHQRPFNPRENIPVQQGVGPRPFLRPHFFGPAPGFMVGPSIPGPAPICYLPVPPPGAIRGPHPPRFMPHPLNPGAPLLPSETHTFSLRDNIIKQIEYYFSDENLKNDHYLISLMDDEGWVPITTIADFKRVKKMCTDITFIIDSLLGSATVEVQANKIRRRDEWSKWTAASADSMLTSKPQTSLVQHQERSINAPENSDSSDDRRNTSEEKAELSSDEKTLMLCMPSNTKHSTDGVQVDGGSQDYNGGLSGKLTSKSNCNSSIVKMNHYSDCLDHSEGIESVRLDDDGVEGMPSDMDMKNVGDLSSDFANTFMLDEELELEQKIIKKDDLSPVRRSGVQRIDDEDDEIVVNDQDVQRLVIVTQNSRVGEGSKTGDEESKTISNELASAINDGLYFYEQELKTKRSNRKRNSSSYENRDANSRLSNVGKGFSKLKPGEISNCSIGIEESGSANSRKKQSKNFQNQQSSHRQRFFSSNFRNYGTARNSLGIISESPPSNSVGFFFSSTPPESHGPRSSKLSVSPHGFLSSSSPPMGSVPKSFPPFQHPSHQLLEENGFKQQKYLKYHKRCLNDRKKLGIGCSEEMNTLYRFWSYFLRSMFNSSMYDEFRKYAHEDAAAGYNYGVECLFRFYSYGLEKDFREDLYKDFEQLTVEFYHKGNLYGLEKYWAFHHYREQRDQKEPLMKHPELDRLLREVYRSLDDFRAKERATMMK</sequence>
<proteinExistence type="predicted"/>
<reference evidence="5 6" key="1">
    <citation type="journal article" date="2013" name="Nat. Genet.">
        <title>The high-quality draft genome of peach (Prunus persica) identifies unique patterns of genetic diversity, domestication and genome evolution.</title>
        <authorList>
            <consortium name="International Peach Genome Initiative"/>
            <person name="Verde I."/>
            <person name="Abbott A.G."/>
            <person name="Scalabrin S."/>
            <person name="Jung S."/>
            <person name="Shu S."/>
            <person name="Marroni F."/>
            <person name="Zhebentyayeva T."/>
            <person name="Dettori M.T."/>
            <person name="Grimwood J."/>
            <person name="Cattonaro F."/>
            <person name="Zuccolo A."/>
            <person name="Rossini L."/>
            <person name="Jenkins J."/>
            <person name="Vendramin E."/>
            <person name="Meisel L.A."/>
            <person name="Decroocq V."/>
            <person name="Sosinski B."/>
            <person name="Prochnik S."/>
            <person name="Mitros T."/>
            <person name="Policriti A."/>
            <person name="Cipriani G."/>
            <person name="Dondini L."/>
            <person name="Ficklin S."/>
            <person name="Goodstein D.M."/>
            <person name="Xuan P."/>
            <person name="Del Fabbro C."/>
            <person name="Aramini V."/>
            <person name="Copetti D."/>
            <person name="Gonzalez S."/>
            <person name="Horner D.S."/>
            <person name="Falchi R."/>
            <person name="Lucas S."/>
            <person name="Mica E."/>
            <person name="Maldonado J."/>
            <person name="Lazzari B."/>
            <person name="Bielenberg D."/>
            <person name="Pirona R."/>
            <person name="Miculan M."/>
            <person name="Barakat A."/>
            <person name="Testolin R."/>
            <person name="Stella A."/>
            <person name="Tartarini S."/>
            <person name="Tonutti P."/>
            <person name="Arus P."/>
            <person name="Orellana A."/>
            <person name="Wells C."/>
            <person name="Main D."/>
            <person name="Vizzotto G."/>
            <person name="Silva H."/>
            <person name="Salamini F."/>
            <person name="Schmutz J."/>
            <person name="Morgante M."/>
            <person name="Rokhsar D.S."/>
        </authorList>
    </citation>
    <scope>NUCLEOTIDE SEQUENCE [LARGE SCALE GENOMIC DNA]</scope>
    <source>
        <strain evidence="6">cv. Nemared</strain>
    </source>
</reference>
<dbReference type="eggNOG" id="KOG2590">
    <property type="taxonomic scope" value="Eukaryota"/>
</dbReference>
<dbReference type="OrthoDB" id="340227at2759"/>
<dbReference type="InterPro" id="IPR036390">
    <property type="entry name" value="WH_DNA-bd_sf"/>
</dbReference>
<protein>
    <recommendedName>
        <fullName evidence="4">HTH La-type RNA-binding domain-containing protein</fullName>
    </recommendedName>
</protein>
<dbReference type="Gene3D" id="1.10.10.10">
    <property type="entry name" value="Winged helix-like DNA-binding domain superfamily/Winged helix DNA-binding domain"/>
    <property type="match status" value="1"/>
</dbReference>
<feature type="compositionally biased region" description="Basic and acidic residues" evidence="3">
    <location>
        <begin position="412"/>
        <end position="429"/>
    </location>
</feature>
<evidence type="ECO:0000256" key="2">
    <source>
        <dbReference type="PROSITE-ProRule" id="PRU00332"/>
    </source>
</evidence>
<feature type="compositionally biased region" description="Low complexity" evidence="3">
    <location>
        <begin position="670"/>
        <end position="686"/>
    </location>
</feature>
<dbReference type="Gramene" id="ONI01723">
    <property type="protein sequence ID" value="ONI01723"/>
    <property type="gene ID" value="PRUPE_6G155800"/>
</dbReference>
<feature type="region of interest" description="Disordered" evidence="3">
    <location>
        <begin position="611"/>
        <end position="642"/>
    </location>
</feature>
<dbReference type="Pfam" id="PF21071">
    <property type="entry name" value="LARP1_HEAT"/>
    <property type="match status" value="1"/>
</dbReference>
<feature type="compositionally biased region" description="Low complexity" evidence="3">
    <location>
        <begin position="99"/>
        <end position="112"/>
    </location>
</feature>
<dbReference type="SUPFAM" id="SSF46785">
    <property type="entry name" value="Winged helix' DNA-binding domain"/>
    <property type="match status" value="1"/>
</dbReference>
<dbReference type="GO" id="GO:0003723">
    <property type="term" value="F:RNA binding"/>
    <property type="evidence" value="ECO:0000318"/>
    <property type="project" value="GO_Central"/>
</dbReference>
<feature type="compositionally biased region" description="Polar residues" evidence="3">
    <location>
        <begin position="386"/>
        <end position="397"/>
    </location>
</feature>
<feature type="region of interest" description="Disordered" evidence="3">
    <location>
        <begin position="659"/>
        <end position="686"/>
    </location>
</feature>
<dbReference type="AlphaFoldDB" id="A0A251NR05"/>
<feature type="region of interest" description="Disordered" evidence="3">
    <location>
        <begin position="712"/>
        <end position="752"/>
    </location>
</feature>
<keyword evidence="1 2" id="KW-0694">RNA-binding</keyword>
<dbReference type="PANTHER" id="PTHR22792">
    <property type="entry name" value="LUPUS LA PROTEIN-RELATED"/>
    <property type="match status" value="1"/>
</dbReference>
<dbReference type="EMBL" id="CM007656">
    <property type="protein sequence ID" value="ONI01723.1"/>
    <property type="molecule type" value="Genomic_DNA"/>
</dbReference>
<evidence type="ECO:0000256" key="1">
    <source>
        <dbReference type="ARBA" id="ARBA00022884"/>
    </source>
</evidence>
<dbReference type="Proteomes" id="UP000006882">
    <property type="component" value="Chromosome G6"/>
</dbReference>
<dbReference type="PROSITE" id="PS50961">
    <property type="entry name" value="HTH_LA"/>
    <property type="match status" value="1"/>
</dbReference>
<dbReference type="SMART" id="SM00715">
    <property type="entry name" value="LA"/>
    <property type="match status" value="1"/>
</dbReference>
<evidence type="ECO:0000256" key="3">
    <source>
        <dbReference type="SAM" id="MobiDB-lite"/>
    </source>
</evidence>
<feature type="domain" description="HTH La-type RNA-binding" evidence="4">
    <location>
        <begin position="292"/>
        <end position="381"/>
    </location>
</feature>